<dbReference type="InterPro" id="IPR011712">
    <property type="entry name" value="Sig_transdc_His_kin_sub3_dim/P"/>
</dbReference>
<protein>
    <recommendedName>
        <fullName evidence="1">Signal transduction histidine kinase subgroup 3 dimerisation and phosphoacceptor domain-containing protein</fullName>
    </recommendedName>
</protein>
<evidence type="ECO:0000313" key="3">
    <source>
        <dbReference type="Proteomes" id="UP000276953"/>
    </source>
</evidence>
<organism evidence="2 3">
    <name type="scientific">Chryseobacterium arthrosphaerae</name>
    <dbReference type="NCBI Taxonomy" id="651561"/>
    <lineage>
        <taxon>Bacteria</taxon>
        <taxon>Pseudomonadati</taxon>
        <taxon>Bacteroidota</taxon>
        <taxon>Flavobacteriia</taxon>
        <taxon>Flavobacteriales</taxon>
        <taxon>Weeksellaceae</taxon>
        <taxon>Chryseobacterium group</taxon>
        <taxon>Chryseobacterium</taxon>
    </lineage>
</organism>
<dbReference type="GO" id="GO:0000155">
    <property type="term" value="F:phosphorelay sensor kinase activity"/>
    <property type="evidence" value="ECO:0007669"/>
    <property type="project" value="InterPro"/>
</dbReference>
<dbReference type="Pfam" id="PF07730">
    <property type="entry name" value="HisKA_3"/>
    <property type="match status" value="1"/>
</dbReference>
<dbReference type="Proteomes" id="UP000276953">
    <property type="component" value="Unassembled WGS sequence"/>
</dbReference>
<proteinExistence type="predicted"/>
<dbReference type="EMBL" id="RYFC01000003">
    <property type="protein sequence ID" value="RTZ46837.1"/>
    <property type="molecule type" value="Genomic_DNA"/>
</dbReference>
<dbReference type="AlphaFoldDB" id="A0A3S0N317"/>
<evidence type="ECO:0000313" key="2">
    <source>
        <dbReference type="EMBL" id="RTZ46837.1"/>
    </source>
</evidence>
<dbReference type="GO" id="GO:0046983">
    <property type="term" value="F:protein dimerization activity"/>
    <property type="evidence" value="ECO:0007669"/>
    <property type="project" value="InterPro"/>
</dbReference>
<reference evidence="2 3" key="1">
    <citation type="submission" date="2018-12" db="EMBL/GenBank/DDBJ databases">
        <title>Draft Genome Sequence of Chryseobacterium arthrosphaerae strain ED882-96 Isolated from the Blood of a Patient with Liver Cirrhosis in Taiwan.</title>
        <authorList>
            <person name="Lin J.-N."/>
            <person name="Lai C.-H."/>
            <person name="Yang C.-H."/>
            <person name="Huang Y.-H."/>
        </authorList>
    </citation>
    <scope>NUCLEOTIDE SEQUENCE [LARGE SCALE GENOMIC DNA]</scope>
    <source>
        <strain evidence="2 3">ED882-96</strain>
    </source>
</reference>
<evidence type="ECO:0000259" key="1">
    <source>
        <dbReference type="Pfam" id="PF07730"/>
    </source>
</evidence>
<sequence length="101" mass="11934">MEIRYEKDLTHAIISSQEKERLRIAQDLHDDISSKLSVVSLNIHLLDTDSLTREEYTELKNKLSTWSTPQQKVPDRFLTICFRRSWKIWSACGNRCIVLRN</sequence>
<comment type="caution">
    <text evidence="2">The sequence shown here is derived from an EMBL/GenBank/DDBJ whole genome shotgun (WGS) entry which is preliminary data.</text>
</comment>
<dbReference type="GO" id="GO:0016020">
    <property type="term" value="C:membrane"/>
    <property type="evidence" value="ECO:0007669"/>
    <property type="project" value="InterPro"/>
</dbReference>
<feature type="domain" description="Signal transduction histidine kinase subgroup 3 dimerisation and phosphoacceptor" evidence="1">
    <location>
        <begin position="20"/>
        <end position="50"/>
    </location>
</feature>
<accession>A0A3S0N317</accession>
<dbReference type="Gene3D" id="1.20.5.1930">
    <property type="match status" value="1"/>
</dbReference>
<name>A0A3S0N317_9FLAO</name>
<gene>
    <name evidence="2" type="ORF">EJ377_18275</name>
</gene>